<sequence>MKIIPFVIATILALMVVLGIAGGVAFVILVWQGFFTPLVGG</sequence>
<reference evidence="2" key="1">
    <citation type="journal article" date="2015" name="Nature">
        <title>Complex archaea that bridge the gap between prokaryotes and eukaryotes.</title>
        <authorList>
            <person name="Spang A."/>
            <person name="Saw J.H."/>
            <person name="Jorgensen S.L."/>
            <person name="Zaremba-Niedzwiedzka K."/>
            <person name="Martijn J."/>
            <person name="Lind A.E."/>
            <person name="van Eijk R."/>
            <person name="Schleper C."/>
            <person name="Guy L."/>
            <person name="Ettema T.J."/>
        </authorList>
    </citation>
    <scope>NUCLEOTIDE SEQUENCE</scope>
</reference>
<feature type="transmembrane region" description="Helical" evidence="1">
    <location>
        <begin position="7"/>
        <end position="31"/>
    </location>
</feature>
<gene>
    <name evidence="2" type="ORF">LCGC14_0350120</name>
</gene>
<proteinExistence type="predicted"/>
<protein>
    <submittedName>
        <fullName evidence="2">Uncharacterized protein</fullName>
    </submittedName>
</protein>
<keyword evidence="1" id="KW-0812">Transmembrane</keyword>
<dbReference type="EMBL" id="LAZR01000262">
    <property type="protein sequence ID" value="KKN78480.1"/>
    <property type="molecule type" value="Genomic_DNA"/>
</dbReference>
<accession>A0A0F9TB66</accession>
<keyword evidence="1" id="KW-0472">Membrane</keyword>
<organism evidence="2">
    <name type="scientific">marine sediment metagenome</name>
    <dbReference type="NCBI Taxonomy" id="412755"/>
    <lineage>
        <taxon>unclassified sequences</taxon>
        <taxon>metagenomes</taxon>
        <taxon>ecological metagenomes</taxon>
    </lineage>
</organism>
<dbReference type="AlphaFoldDB" id="A0A0F9TB66"/>
<comment type="caution">
    <text evidence="2">The sequence shown here is derived from an EMBL/GenBank/DDBJ whole genome shotgun (WGS) entry which is preliminary data.</text>
</comment>
<name>A0A0F9TB66_9ZZZZ</name>
<keyword evidence="1" id="KW-1133">Transmembrane helix</keyword>
<evidence type="ECO:0000256" key="1">
    <source>
        <dbReference type="SAM" id="Phobius"/>
    </source>
</evidence>
<evidence type="ECO:0000313" key="2">
    <source>
        <dbReference type="EMBL" id="KKN78480.1"/>
    </source>
</evidence>